<evidence type="ECO:0000313" key="3">
    <source>
        <dbReference type="Proteomes" id="UP000217199"/>
    </source>
</evidence>
<evidence type="ECO:0000256" key="1">
    <source>
        <dbReference type="SAM" id="MobiDB-lite"/>
    </source>
</evidence>
<accession>A0A286UXC5</accession>
<comment type="caution">
    <text evidence="2">The sequence shown here is derived from an EMBL/GenBank/DDBJ whole genome shotgun (WGS) entry which is preliminary data.</text>
</comment>
<reference evidence="2 3" key="1">
    <citation type="journal article" date="2017" name="Mol. Ecol.">
        <title>Comparative and population genomic landscape of Phellinus noxius: A hypervariable fungus causing root rot in trees.</title>
        <authorList>
            <person name="Chung C.L."/>
            <person name="Lee T.J."/>
            <person name="Akiba M."/>
            <person name="Lee H.H."/>
            <person name="Kuo T.H."/>
            <person name="Liu D."/>
            <person name="Ke H.M."/>
            <person name="Yokoi T."/>
            <person name="Roa M.B."/>
            <person name="Lu M.J."/>
            <person name="Chang Y.Y."/>
            <person name="Ann P.J."/>
            <person name="Tsai J.N."/>
            <person name="Chen C.Y."/>
            <person name="Tzean S.S."/>
            <person name="Ota Y."/>
            <person name="Hattori T."/>
            <person name="Sahashi N."/>
            <person name="Liou R.F."/>
            <person name="Kikuchi T."/>
            <person name="Tsai I.J."/>
        </authorList>
    </citation>
    <scope>NUCLEOTIDE SEQUENCE [LARGE SCALE GENOMIC DNA]</scope>
    <source>
        <strain evidence="2 3">FFPRI411160</strain>
    </source>
</reference>
<evidence type="ECO:0000313" key="2">
    <source>
        <dbReference type="EMBL" id="PAV24249.1"/>
    </source>
</evidence>
<feature type="region of interest" description="Disordered" evidence="1">
    <location>
        <begin position="85"/>
        <end position="104"/>
    </location>
</feature>
<protein>
    <submittedName>
        <fullName evidence="2">Uncharacterized protein</fullName>
    </submittedName>
</protein>
<proteinExistence type="predicted"/>
<keyword evidence="3" id="KW-1185">Reference proteome</keyword>
<dbReference type="AlphaFoldDB" id="A0A286UXC5"/>
<sequence>MDQSGLSCSTNIGTYNSVGRDQYNKTVTKEFRGPVINRPQFCLILNQDSDTERNGDKDAILFSKKEPDSVSRFLLSDIPFPVLASQLPPIEPSNDDDNEGDEASDNREWTLFEGRKSWSSLGGKRLITSSFPPRLYLSILCPLAPSLHSLSSSIYLPQPPSIPSSIWYTRIL</sequence>
<dbReference type="InParanoid" id="A0A286UXC5"/>
<dbReference type="Proteomes" id="UP000217199">
    <property type="component" value="Unassembled WGS sequence"/>
</dbReference>
<gene>
    <name evidence="2" type="ORF">PNOK_0131700</name>
</gene>
<organism evidence="2 3">
    <name type="scientific">Pyrrhoderma noxium</name>
    <dbReference type="NCBI Taxonomy" id="2282107"/>
    <lineage>
        <taxon>Eukaryota</taxon>
        <taxon>Fungi</taxon>
        <taxon>Dikarya</taxon>
        <taxon>Basidiomycota</taxon>
        <taxon>Agaricomycotina</taxon>
        <taxon>Agaricomycetes</taxon>
        <taxon>Hymenochaetales</taxon>
        <taxon>Hymenochaetaceae</taxon>
        <taxon>Pyrrhoderma</taxon>
    </lineage>
</organism>
<dbReference type="EMBL" id="NBII01000001">
    <property type="protein sequence ID" value="PAV24249.1"/>
    <property type="molecule type" value="Genomic_DNA"/>
</dbReference>
<name>A0A286UXC5_9AGAM</name>
<feature type="compositionally biased region" description="Acidic residues" evidence="1">
    <location>
        <begin position="93"/>
        <end position="103"/>
    </location>
</feature>